<accession>A0AAV9R6N8</accession>
<feature type="compositionally biased region" description="Polar residues" evidence="1">
    <location>
        <begin position="50"/>
        <end position="64"/>
    </location>
</feature>
<name>A0AAV9R6N8_9TELE</name>
<gene>
    <name evidence="2" type="ORF">CRENBAI_020741</name>
</gene>
<dbReference type="AlphaFoldDB" id="A0AAV9R6N8"/>
<reference evidence="2 3" key="1">
    <citation type="submission" date="2021-06" db="EMBL/GenBank/DDBJ databases">
        <authorList>
            <person name="Palmer J.M."/>
        </authorList>
    </citation>
    <scope>NUCLEOTIDE SEQUENCE [LARGE SCALE GENOMIC DNA]</scope>
    <source>
        <strain evidence="2 3">MEX-2019</strain>
        <tissue evidence="2">Muscle</tissue>
    </source>
</reference>
<comment type="caution">
    <text evidence="2">The sequence shown here is derived from an EMBL/GenBank/DDBJ whole genome shotgun (WGS) entry which is preliminary data.</text>
</comment>
<dbReference type="Proteomes" id="UP001311232">
    <property type="component" value="Unassembled WGS sequence"/>
</dbReference>
<keyword evidence="3" id="KW-1185">Reference proteome</keyword>
<protein>
    <submittedName>
        <fullName evidence="2">Uncharacterized protein</fullName>
    </submittedName>
</protein>
<feature type="region of interest" description="Disordered" evidence="1">
    <location>
        <begin position="50"/>
        <end position="78"/>
    </location>
</feature>
<evidence type="ECO:0000313" key="2">
    <source>
        <dbReference type="EMBL" id="KAK5604230.1"/>
    </source>
</evidence>
<dbReference type="EMBL" id="JAHHUM010002360">
    <property type="protein sequence ID" value="KAK5604230.1"/>
    <property type="molecule type" value="Genomic_DNA"/>
</dbReference>
<evidence type="ECO:0000313" key="3">
    <source>
        <dbReference type="Proteomes" id="UP001311232"/>
    </source>
</evidence>
<organism evidence="2 3">
    <name type="scientific">Crenichthys baileyi</name>
    <name type="common">White River springfish</name>
    <dbReference type="NCBI Taxonomy" id="28760"/>
    <lineage>
        <taxon>Eukaryota</taxon>
        <taxon>Metazoa</taxon>
        <taxon>Chordata</taxon>
        <taxon>Craniata</taxon>
        <taxon>Vertebrata</taxon>
        <taxon>Euteleostomi</taxon>
        <taxon>Actinopterygii</taxon>
        <taxon>Neopterygii</taxon>
        <taxon>Teleostei</taxon>
        <taxon>Neoteleostei</taxon>
        <taxon>Acanthomorphata</taxon>
        <taxon>Ovalentaria</taxon>
        <taxon>Atherinomorphae</taxon>
        <taxon>Cyprinodontiformes</taxon>
        <taxon>Goodeidae</taxon>
        <taxon>Crenichthys</taxon>
    </lineage>
</organism>
<evidence type="ECO:0000256" key="1">
    <source>
        <dbReference type="SAM" id="MobiDB-lite"/>
    </source>
</evidence>
<sequence>MIALMLGRLEEIMVSRECLGPSYTWPTGPMGVNGALILVTPVQGENYSLETSADPQGWRNQTPGLSEWNCADTNQLDS</sequence>
<proteinExistence type="predicted"/>